<keyword evidence="1" id="KW-0472">Membrane</keyword>
<evidence type="ECO:0000256" key="1">
    <source>
        <dbReference type="SAM" id="Phobius"/>
    </source>
</evidence>
<proteinExistence type="predicted"/>
<keyword evidence="1" id="KW-0812">Transmembrane</keyword>
<protein>
    <recommendedName>
        <fullName evidence="4">Aa3 type cytochrome c oxidase subunit IV</fullName>
    </recommendedName>
</protein>
<name>A0A1H8DL50_9SPHN</name>
<evidence type="ECO:0008006" key="4">
    <source>
        <dbReference type="Google" id="ProtNLM"/>
    </source>
</evidence>
<feature type="transmembrane region" description="Helical" evidence="1">
    <location>
        <begin position="61"/>
        <end position="80"/>
    </location>
</feature>
<dbReference type="EMBL" id="FOCF01000004">
    <property type="protein sequence ID" value="SEN08042.1"/>
    <property type="molecule type" value="Genomic_DNA"/>
</dbReference>
<reference evidence="3" key="1">
    <citation type="submission" date="2016-10" db="EMBL/GenBank/DDBJ databases">
        <authorList>
            <person name="Varghese N."/>
            <person name="Submissions S."/>
        </authorList>
    </citation>
    <scope>NUCLEOTIDE SEQUENCE [LARGE SCALE GENOMIC DNA]</scope>
    <source>
        <strain evidence="3">S6-262</strain>
    </source>
</reference>
<gene>
    <name evidence="2" type="ORF">SAMN05192583_1972</name>
</gene>
<evidence type="ECO:0000313" key="3">
    <source>
        <dbReference type="Proteomes" id="UP000199206"/>
    </source>
</evidence>
<dbReference type="AlphaFoldDB" id="A0A1H8DL50"/>
<organism evidence="2 3">
    <name type="scientific">Sphingomonas gellani</name>
    <dbReference type="NCBI Taxonomy" id="1166340"/>
    <lineage>
        <taxon>Bacteria</taxon>
        <taxon>Pseudomonadati</taxon>
        <taxon>Pseudomonadota</taxon>
        <taxon>Alphaproteobacteria</taxon>
        <taxon>Sphingomonadales</taxon>
        <taxon>Sphingomonadaceae</taxon>
        <taxon>Sphingomonas</taxon>
    </lineage>
</organism>
<sequence length="81" mass="8592">MAAVKGGLRVVASTTDCATRDLRVADVGAKLSPETLCREQPMADDANLQGHVATYSQLIGMLKWGGLACFLIAAFVIWLIA</sequence>
<accession>A0A1H8DL50</accession>
<dbReference type="Proteomes" id="UP000199206">
    <property type="component" value="Unassembled WGS sequence"/>
</dbReference>
<evidence type="ECO:0000313" key="2">
    <source>
        <dbReference type="EMBL" id="SEN08042.1"/>
    </source>
</evidence>
<keyword evidence="1" id="KW-1133">Transmembrane helix</keyword>
<dbReference type="STRING" id="1166340.SAMN05192583_1972"/>
<keyword evidence="3" id="KW-1185">Reference proteome</keyword>